<feature type="domain" description="RING-type" evidence="19">
    <location>
        <begin position="666"/>
        <end position="829"/>
    </location>
</feature>
<dbReference type="InterPro" id="IPR018957">
    <property type="entry name" value="Znf_C3HC4_RING-type"/>
</dbReference>
<dbReference type="PANTHER" id="PTHR24113">
    <property type="entry name" value="RAN GTPASE-ACTIVATING PROTEIN 1"/>
    <property type="match status" value="1"/>
</dbReference>
<dbReference type="InterPro" id="IPR013083">
    <property type="entry name" value="Znf_RING/FYVE/PHD"/>
</dbReference>
<dbReference type="GO" id="GO:0031090">
    <property type="term" value="C:organelle membrane"/>
    <property type="evidence" value="ECO:0007669"/>
    <property type="project" value="UniProtKB-ARBA"/>
</dbReference>
<evidence type="ECO:0000256" key="16">
    <source>
        <dbReference type="PROSITE-ProRule" id="PRU00175"/>
    </source>
</evidence>
<dbReference type="InterPro" id="IPR044066">
    <property type="entry name" value="TRIAD_supradom"/>
</dbReference>
<dbReference type="PROSITE" id="PS50089">
    <property type="entry name" value="ZF_RING_2"/>
    <property type="match status" value="1"/>
</dbReference>
<evidence type="ECO:0000256" key="14">
    <source>
        <dbReference type="ARBA" id="ARBA00022989"/>
    </source>
</evidence>
<name>D2UXH7_NAEGR</name>
<dbReference type="GO" id="GO:0031267">
    <property type="term" value="F:small GTPase binding"/>
    <property type="evidence" value="ECO:0007669"/>
    <property type="project" value="TreeGrafter"/>
</dbReference>
<dbReference type="Pfam" id="PF00097">
    <property type="entry name" value="zf-C3HC4"/>
    <property type="match status" value="1"/>
</dbReference>
<dbReference type="GO" id="GO:0061630">
    <property type="term" value="F:ubiquitin protein ligase activity"/>
    <property type="evidence" value="ECO:0007669"/>
    <property type="project" value="UniProtKB-EC"/>
</dbReference>
<keyword evidence="7" id="KW-0808">Transferase</keyword>
<dbReference type="SMART" id="SM00184">
    <property type="entry name" value="RING"/>
    <property type="match status" value="1"/>
</dbReference>
<dbReference type="InParanoid" id="D2UXH7"/>
<feature type="domain" description="RING-type" evidence="18">
    <location>
        <begin position="670"/>
        <end position="721"/>
    </location>
</feature>
<accession>D2UXH7</accession>
<dbReference type="InterPro" id="IPR032675">
    <property type="entry name" value="LRR_dom_sf"/>
</dbReference>
<dbReference type="eggNOG" id="KOG1815">
    <property type="taxonomic scope" value="Eukaryota"/>
</dbReference>
<evidence type="ECO:0000256" key="7">
    <source>
        <dbReference type="ARBA" id="ARBA00022679"/>
    </source>
</evidence>
<dbReference type="PROSITE" id="PS00518">
    <property type="entry name" value="ZF_RING_1"/>
    <property type="match status" value="1"/>
</dbReference>
<dbReference type="AlphaFoldDB" id="D2UXH7"/>
<dbReference type="EC" id="2.3.2.31" evidence="4"/>
<keyword evidence="21" id="KW-1185">Reference proteome</keyword>
<evidence type="ECO:0000256" key="3">
    <source>
        <dbReference type="ARBA" id="ARBA00004906"/>
    </source>
</evidence>
<evidence type="ECO:0000259" key="18">
    <source>
        <dbReference type="PROSITE" id="PS50089"/>
    </source>
</evidence>
<dbReference type="PANTHER" id="PTHR24113:SF12">
    <property type="entry name" value="RAN GTPASE-ACTIVATING PROTEIN 1"/>
    <property type="match status" value="1"/>
</dbReference>
<keyword evidence="8" id="KW-0812">Transmembrane</keyword>
<evidence type="ECO:0000256" key="9">
    <source>
        <dbReference type="ARBA" id="ARBA00022723"/>
    </source>
</evidence>
<keyword evidence="9" id="KW-0479">Metal-binding</keyword>
<dbReference type="InterPro" id="IPR001841">
    <property type="entry name" value="Znf_RING"/>
</dbReference>
<dbReference type="GO" id="GO:0005096">
    <property type="term" value="F:GTPase activator activity"/>
    <property type="evidence" value="ECO:0007669"/>
    <property type="project" value="UniProtKB-KW"/>
</dbReference>
<protein>
    <recommendedName>
        <fullName evidence="4">RBR-type E3 ubiquitin transferase</fullName>
        <ecNumber evidence="4">2.3.2.31</ecNumber>
    </recommendedName>
</protein>
<evidence type="ECO:0000256" key="11">
    <source>
        <dbReference type="ARBA" id="ARBA00022771"/>
    </source>
</evidence>
<gene>
    <name evidence="20" type="ORF">NAEGRDRAFT_61127</name>
</gene>
<reference evidence="20 21" key="1">
    <citation type="journal article" date="2010" name="Cell">
        <title>The genome of Naegleria gruberi illuminates early eukaryotic versatility.</title>
        <authorList>
            <person name="Fritz-Laylin L.K."/>
            <person name="Prochnik S.E."/>
            <person name="Ginger M.L."/>
            <person name="Dacks J.B."/>
            <person name="Carpenter M.L."/>
            <person name="Field M.C."/>
            <person name="Kuo A."/>
            <person name="Paredez A."/>
            <person name="Chapman J."/>
            <person name="Pham J."/>
            <person name="Shu S."/>
            <person name="Neupane R."/>
            <person name="Cipriano M."/>
            <person name="Mancuso J."/>
            <person name="Tu H."/>
            <person name="Salamov A."/>
            <person name="Lindquist E."/>
            <person name="Shapiro H."/>
            <person name="Lucas S."/>
            <person name="Grigoriev I.V."/>
            <person name="Cande W.Z."/>
            <person name="Fulton C."/>
            <person name="Rokhsar D.S."/>
            <person name="Dawson S.C."/>
        </authorList>
    </citation>
    <scope>NUCLEOTIDE SEQUENCE [LARGE SCALE GENOMIC DNA]</scope>
    <source>
        <strain evidence="20 21">NEG-M</strain>
    </source>
</reference>
<evidence type="ECO:0000256" key="2">
    <source>
        <dbReference type="ARBA" id="ARBA00004167"/>
    </source>
</evidence>
<dbReference type="GO" id="GO:0008270">
    <property type="term" value="F:zinc ion binding"/>
    <property type="evidence" value="ECO:0007669"/>
    <property type="project" value="UniProtKB-KW"/>
</dbReference>
<dbReference type="GeneID" id="8863578"/>
<dbReference type="KEGG" id="ngr:NAEGRDRAFT_61127"/>
<evidence type="ECO:0000256" key="1">
    <source>
        <dbReference type="ARBA" id="ARBA00001798"/>
    </source>
</evidence>
<dbReference type="InterPro" id="IPR017907">
    <property type="entry name" value="Znf_RING_CS"/>
</dbReference>
<keyword evidence="11 16" id="KW-0863">Zinc-finger</keyword>
<keyword evidence="5" id="KW-0343">GTPase activation</keyword>
<dbReference type="FunFam" id="3.30.40.10:FF:000051">
    <property type="entry name" value="RBR-type E3 ubiquitin transferase"/>
    <property type="match status" value="1"/>
</dbReference>
<keyword evidence="6" id="KW-0433">Leucine-rich repeat</keyword>
<dbReference type="GO" id="GO:0005829">
    <property type="term" value="C:cytosol"/>
    <property type="evidence" value="ECO:0007669"/>
    <property type="project" value="TreeGrafter"/>
</dbReference>
<dbReference type="Pfam" id="PF13516">
    <property type="entry name" value="LRR_6"/>
    <property type="match status" value="2"/>
</dbReference>
<evidence type="ECO:0000256" key="15">
    <source>
        <dbReference type="ARBA" id="ARBA00023136"/>
    </source>
</evidence>
<evidence type="ECO:0000256" key="4">
    <source>
        <dbReference type="ARBA" id="ARBA00012251"/>
    </source>
</evidence>
<evidence type="ECO:0000259" key="19">
    <source>
        <dbReference type="PROSITE" id="PS51873"/>
    </source>
</evidence>
<dbReference type="Gene3D" id="3.80.10.10">
    <property type="entry name" value="Ribonuclease Inhibitor"/>
    <property type="match status" value="1"/>
</dbReference>
<dbReference type="Gene3D" id="3.30.40.10">
    <property type="entry name" value="Zinc/RING finger domain, C3HC4 (zinc finger)"/>
    <property type="match status" value="1"/>
</dbReference>
<evidence type="ECO:0000256" key="17">
    <source>
        <dbReference type="SAM" id="MobiDB-lite"/>
    </source>
</evidence>
<dbReference type="GO" id="GO:0048471">
    <property type="term" value="C:perinuclear region of cytoplasm"/>
    <property type="evidence" value="ECO:0007669"/>
    <property type="project" value="TreeGrafter"/>
</dbReference>
<dbReference type="EMBL" id="GG738845">
    <property type="protein sequence ID" value="EFC50288.1"/>
    <property type="molecule type" value="Genomic_DNA"/>
</dbReference>
<dbReference type="RefSeq" id="XP_002683032.1">
    <property type="nucleotide sequence ID" value="XM_002682986.1"/>
</dbReference>
<evidence type="ECO:0000256" key="10">
    <source>
        <dbReference type="ARBA" id="ARBA00022737"/>
    </source>
</evidence>
<feature type="region of interest" description="Disordered" evidence="17">
    <location>
        <begin position="167"/>
        <end position="205"/>
    </location>
</feature>
<comment type="pathway">
    <text evidence="3">Protein modification; protein ubiquitination.</text>
</comment>
<sequence>MGNNNTSSSTVNANNNTISVGSSNYQNYNVQSKFHPQQQLQLYCEFIPGDEVRVKRPLISNNNINLPISNPTLNPQQATNIYPSFESYDSVLPTPSQTYINSNTIQTSKKNPQLKIGTTKTRIVDDFVMVDPGSPALNPPTTTSINNNVTLSDPSNIRYDISFQPSSYQTPQSVHHESFYSSSNSFNNSNPNQNSGYYGQPGGTPITGKEHPQYVMPPPPTGDIYQFPQNQTFSQMSYFYPQLFSAEFYSSNHIVKTVNVKTVPTATFGQYTSVVEITLEDDPYKLIFYSNELEQIFNEKHHQRRVEYRIIERYVQMCRQTQTYLSTSNCTIPIIDPIPTVLDLYTEHIKKGTAVVRLDLVGIGLGDEDAKAVAWTLLPPWSIGSSVRRLNLSGNKLTSKGAQYVSNAFMSPSTQYLKNFNNTGSFSVKELDLSFNREIGLAGAQHLANMLSKNTSLTYVNFAQTGITAVGCDLIISALIQNTNSSVIKLDLRHDLIGEDQIAKLCTLVEKRNCLCFLEIYPYKEISMNDSLEDDNDGWLSYDGWVKHSLLRELLEKNMDYMKNHPKKLQKKASLSINKTPTASPSTTDTNVEILSSFINSMFSTTTKVNEEPSVTNKEIDDTELSFDNDIFSLSVSDPLKNDRVVNYLKLAGDEHNHMPMDDGSSVITCSICYEDNRPTDGTVFFMEDCEHRFCCTCIYDYVKDKIQKGEVDSIKCPECDRQLTVVEVKQILSQGRVNKISQSHYSQAEDENLFSKFEEFSLKRALGGMKDLVWCPNPKCGNAIIVESPNINSDLPTSPLPLSPSTLFPKENASYQSALLSLFLGFML</sequence>
<dbReference type="InterPro" id="IPR001611">
    <property type="entry name" value="Leu-rich_rpt"/>
</dbReference>
<dbReference type="GO" id="GO:0005634">
    <property type="term" value="C:nucleus"/>
    <property type="evidence" value="ECO:0007669"/>
    <property type="project" value="TreeGrafter"/>
</dbReference>
<evidence type="ECO:0000256" key="8">
    <source>
        <dbReference type="ARBA" id="ARBA00022692"/>
    </source>
</evidence>
<feature type="compositionally biased region" description="Low complexity" evidence="17">
    <location>
        <begin position="181"/>
        <end position="195"/>
    </location>
</feature>
<dbReference type="SMART" id="SM00368">
    <property type="entry name" value="LRR_RI"/>
    <property type="match status" value="3"/>
</dbReference>
<dbReference type="OrthoDB" id="1431934at2759"/>
<dbReference type="GO" id="GO:0006913">
    <property type="term" value="P:nucleocytoplasmic transport"/>
    <property type="evidence" value="ECO:0007669"/>
    <property type="project" value="TreeGrafter"/>
</dbReference>
<dbReference type="VEuPathDB" id="AmoebaDB:NAEGRDRAFT_61127"/>
<evidence type="ECO:0000313" key="21">
    <source>
        <dbReference type="Proteomes" id="UP000006671"/>
    </source>
</evidence>
<proteinExistence type="predicted"/>
<dbReference type="SUPFAM" id="SSF57850">
    <property type="entry name" value="RING/U-box"/>
    <property type="match status" value="1"/>
</dbReference>
<comment type="subcellular location">
    <subcellularLocation>
        <location evidence="2">Membrane</location>
        <topology evidence="2">Single-pass membrane protein</topology>
    </subcellularLocation>
</comment>
<dbReference type="STRING" id="5762.D2UXH7"/>
<evidence type="ECO:0000313" key="20">
    <source>
        <dbReference type="EMBL" id="EFC50288.1"/>
    </source>
</evidence>
<keyword evidence="13" id="KW-0862">Zinc</keyword>
<dbReference type="InterPro" id="IPR027038">
    <property type="entry name" value="RanGap"/>
</dbReference>
<keyword evidence="14" id="KW-1133">Transmembrane helix</keyword>
<organism evidence="21">
    <name type="scientific">Naegleria gruberi</name>
    <name type="common">Amoeba</name>
    <dbReference type="NCBI Taxonomy" id="5762"/>
    <lineage>
        <taxon>Eukaryota</taxon>
        <taxon>Discoba</taxon>
        <taxon>Heterolobosea</taxon>
        <taxon>Tetramitia</taxon>
        <taxon>Eutetramitia</taxon>
        <taxon>Vahlkampfiidae</taxon>
        <taxon>Naegleria</taxon>
    </lineage>
</organism>
<evidence type="ECO:0000256" key="12">
    <source>
        <dbReference type="ARBA" id="ARBA00022786"/>
    </source>
</evidence>
<evidence type="ECO:0000256" key="6">
    <source>
        <dbReference type="ARBA" id="ARBA00022614"/>
    </source>
</evidence>
<evidence type="ECO:0000256" key="13">
    <source>
        <dbReference type="ARBA" id="ARBA00022833"/>
    </source>
</evidence>
<keyword evidence="10" id="KW-0677">Repeat</keyword>
<dbReference type="Proteomes" id="UP000006671">
    <property type="component" value="Unassembled WGS sequence"/>
</dbReference>
<dbReference type="SUPFAM" id="SSF52047">
    <property type="entry name" value="RNI-like"/>
    <property type="match status" value="1"/>
</dbReference>
<keyword evidence="15" id="KW-0472">Membrane</keyword>
<dbReference type="PROSITE" id="PS51873">
    <property type="entry name" value="TRIAD"/>
    <property type="match status" value="1"/>
</dbReference>
<comment type="catalytic activity">
    <reaction evidence="1">
        <text>[E2 ubiquitin-conjugating enzyme]-S-ubiquitinyl-L-cysteine + [acceptor protein]-L-lysine = [E2 ubiquitin-conjugating enzyme]-L-cysteine + [acceptor protein]-N(6)-ubiquitinyl-L-lysine.</text>
        <dbReference type="EC" id="2.3.2.31"/>
    </reaction>
</comment>
<evidence type="ECO:0000256" key="5">
    <source>
        <dbReference type="ARBA" id="ARBA00022468"/>
    </source>
</evidence>
<keyword evidence="12" id="KW-0833">Ubl conjugation pathway</keyword>